<sequence length="113" mass="12578">MLRLGKRLAAKGILVSFSTTENFGKEMRAADGGINDEPTPVGDGFIRFEFFDDGPPDQDPKRTDLDYHMPQLELVGKDLVTQMIKRHANEGLPVSCLVKNPFIFLLDAKPFLG</sequence>
<name>A0A540MNC1_MALBA</name>
<gene>
    <name evidence="1" type="ORF">C1H46_014492</name>
</gene>
<comment type="caution">
    <text evidence="1">The sequence shown here is derived from an EMBL/GenBank/DDBJ whole genome shotgun (WGS) entry which is preliminary data.</text>
</comment>
<accession>A0A540MNC1</accession>
<dbReference type="Proteomes" id="UP000315295">
    <property type="component" value="Unassembled WGS sequence"/>
</dbReference>
<dbReference type="AlphaFoldDB" id="A0A540MNC1"/>
<protein>
    <submittedName>
        <fullName evidence="1">Uncharacterized protein</fullName>
    </submittedName>
</protein>
<dbReference type="EMBL" id="VIEB01000226">
    <property type="protein sequence ID" value="TQD99879.1"/>
    <property type="molecule type" value="Genomic_DNA"/>
</dbReference>
<reference evidence="1 2" key="1">
    <citation type="journal article" date="2019" name="G3 (Bethesda)">
        <title>Sequencing of a Wild Apple (Malus baccata) Genome Unravels the Differences Between Cultivated and Wild Apple Species Regarding Disease Resistance and Cold Tolerance.</title>
        <authorList>
            <person name="Chen X."/>
        </authorList>
    </citation>
    <scope>NUCLEOTIDE SEQUENCE [LARGE SCALE GENOMIC DNA]</scope>
    <source>
        <strain evidence="2">cv. Shandingzi</strain>
        <tissue evidence="1">Leaves</tissue>
    </source>
</reference>
<proteinExistence type="predicted"/>
<dbReference type="STRING" id="106549.A0A540MNC1"/>
<evidence type="ECO:0000313" key="2">
    <source>
        <dbReference type="Proteomes" id="UP000315295"/>
    </source>
</evidence>
<dbReference type="SUPFAM" id="SSF53756">
    <property type="entry name" value="UDP-Glycosyltransferase/glycogen phosphorylase"/>
    <property type="match status" value="1"/>
</dbReference>
<keyword evidence="2" id="KW-1185">Reference proteome</keyword>
<evidence type="ECO:0000313" key="1">
    <source>
        <dbReference type="EMBL" id="TQD99879.1"/>
    </source>
</evidence>
<dbReference type="Gene3D" id="3.40.50.2000">
    <property type="entry name" value="Glycogen Phosphorylase B"/>
    <property type="match status" value="1"/>
</dbReference>
<organism evidence="1 2">
    <name type="scientific">Malus baccata</name>
    <name type="common">Siberian crab apple</name>
    <name type="synonym">Pyrus baccata</name>
    <dbReference type="NCBI Taxonomy" id="106549"/>
    <lineage>
        <taxon>Eukaryota</taxon>
        <taxon>Viridiplantae</taxon>
        <taxon>Streptophyta</taxon>
        <taxon>Embryophyta</taxon>
        <taxon>Tracheophyta</taxon>
        <taxon>Spermatophyta</taxon>
        <taxon>Magnoliopsida</taxon>
        <taxon>eudicotyledons</taxon>
        <taxon>Gunneridae</taxon>
        <taxon>Pentapetalae</taxon>
        <taxon>rosids</taxon>
        <taxon>fabids</taxon>
        <taxon>Rosales</taxon>
        <taxon>Rosaceae</taxon>
        <taxon>Amygdaloideae</taxon>
        <taxon>Maleae</taxon>
        <taxon>Malus</taxon>
    </lineage>
</organism>